<keyword evidence="3 6" id="KW-0813">Transport</keyword>
<dbReference type="NCBIfam" id="NF040870">
    <property type="entry name" value="AztC"/>
    <property type="match status" value="1"/>
</dbReference>
<keyword evidence="4" id="KW-0479">Metal-binding</keyword>
<dbReference type="Pfam" id="PF01297">
    <property type="entry name" value="ZnuA"/>
    <property type="match status" value="1"/>
</dbReference>
<comment type="subcellular location">
    <subcellularLocation>
        <location evidence="1">Cell envelope</location>
    </subcellularLocation>
</comment>
<protein>
    <submittedName>
        <fullName evidence="8">Zinc ABC transporter substrate-binding protein AztC</fullName>
    </submittedName>
</protein>
<reference evidence="8 9" key="1">
    <citation type="submission" date="2024-07" db="EMBL/GenBank/DDBJ databases">
        <title>Description of Labrys sedimenti sp. nov., isolated from a diclofenac-degrading enrichment culture.</title>
        <authorList>
            <person name="Tancsics A."/>
            <person name="Csepanyi A."/>
        </authorList>
    </citation>
    <scope>NUCLEOTIDE SEQUENCE [LARGE SCALE GENOMIC DNA]</scope>
    <source>
        <strain evidence="8 9">LMG 23578</strain>
    </source>
</reference>
<sequence>MLPIKILPVFAVLAALLGTATAAVAKPLDVVASFSIIGDFARQVGGDRVRLRVLVGSNGDAHVYEPKPADAIAMAKADVILVNGLQFEGFLKRLLEASGSTATVVELSGGIEALEDPAGGHFHHHDGKAVFHPAPFDPHAWQDVANASLYVEAIARAFCSADAEGCELYKTNAHAYLQVLSGLDREIRAMIAAIPPGKRVVVVAHNAFRYFEAAYGLAFLAPQGVSTEAEASATDVAGIIRQIRLKHASAVFAENIADSRLVGQIAREAGLPLGGTLYSDALSEPDGPAASYVEMMRHNARTLAGAITRR</sequence>
<gene>
    <name evidence="8" type="primary">aztC</name>
    <name evidence="8" type="ORF">ABXS05_18720</name>
</gene>
<evidence type="ECO:0000256" key="7">
    <source>
        <dbReference type="SAM" id="SignalP"/>
    </source>
</evidence>
<comment type="similarity">
    <text evidence="2 6">Belongs to the bacterial solute-binding protein 9 family.</text>
</comment>
<dbReference type="InterPro" id="IPR006129">
    <property type="entry name" value="AdhesinB"/>
</dbReference>
<dbReference type="Proteomes" id="UP001555786">
    <property type="component" value="Unassembled WGS sequence"/>
</dbReference>
<keyword evidence="5 7" id="KW-0732">Signal</keyword>
<dbReference type="PANTHER" id="PTHR42953">
    <property type="entry name" value="HIGH-AFFINITY ZINC UPTAKE SYSTEM PROTEIN ZNUA-RELATED"/>
    <property type="match status" value="1"/>
</dbReference>
<feature type="signal peptide" evidence="7">
    <location>
        <begin position="1"/>
        <end position="25"/>
    </location>
</feature>
<evidence type="ECO:0000256" key="6">
    <source>
        <dbReference type="RuleBase" id="RU003512"/>
    </source>
</evidence>
<evidence type="ECO:0000313" key="9">
    <source>
        <dbReference type="Proteomes" id="UP001555786"/>
    </source>
</evidence>
<dbReference type="RefSeq" id="WP_367624989.1">
    <property type="nucleotide sequence ID" value="NZ_JBFNQD010000006.1"/>
</dbReference>
<evidence type="ECO:0000256" key="2">
    <source>
        <dbReference type="ARBA" id="ARBA00011028"/>
    </source>
</evidence>
<accession>A0ABV3PQL7</accession>
<dbReference type="PRINTS" id="PR00691">
    <property type="entry name" value="ADHESINB"/>
</dbReference>
<evidence type="ECO:0000256" key="4">
    <source>
        <dbReference type="ARBA" id="ARBA00022723"/>
    </source>
</evidence>
<evidence type="ECO:0000256" key="1">
    <source>
        <dbReference type="ARBA" id="ARBA00004196"/>
    </source>
</evidence>
<dbReference type="Gene3D" id="3.40.50.1980">
    <property type="entry name" value="Nitrogenase molybdenum iron protein domain"/>
    <property type="match status" value="2"/>
</dbReference>
<dbReference type="PANTHER" id="PTHR42953:SF1">
    <property type="entry name" value="METAL-BINDING PROTEIN HI_0362-RELATED"/>
    <property type="match status" value="1"/>
</dbReference>
<keyword evidence="9" id="KW-1185">Reference proteome</keyword>
<dbReference type="InterPro" id="IPR050492">
    <property type="entry name" value="Bact_metal-bind_prot9"/>
</dbReference>
<comment type="caution">
    <text evidence="8">The sequence shown here is derived from an EMBL/GenBank/DDBJ whole genome shotgun (WGS) entry which is preliminary data.</text>
</comment>
<organism evidence="8 9">
    <name type="scientific">Labrys neptuniae</name>
    <dbReference type="NCBI Taxonomy" id="376174"/>
    <lineage>
        <taxon>Bacteria</taxon>
        <taxon>Pseudomonadati</taxon>
        <taxon>Pseudomonadota</taxon>
        <taxon>Alphaproteobacteria</taxon>
        <taxon>Hyphomicrobiales</taxon>
        <taxon>Xanthobacteraceae</taxon>
        <taxon>Labrys</taxon>
    </lineage>
</organism>
<feature type="chain" id="PRO_5045611455" evidence="7">
    <location>
        <begin position="26"/>
        <end position="310"/>
    </location>
</feature>
<evidence type="ECO:0000256" key="3">
    <source>
        <dbReference type="ARBA" id="ARBA00022448"/>
    </source>
</evidence>
<proteinExistence type="inferred from homology"/>
<dbReference type="InterPro" id="IPR047701">
    <property type="entry name" value="AztC-like"/>
</dbReference>
<dbReference type="SUPFAM" id="SSF53807">
    <property type="entry name" value="Helical backbone' metal receptor"/>
    <property type="match status" value="1"/>
</dbReference>
<dbReference type="InterPro" id="IPR006128">
    <property type="entry name" value="Lipoprotein_PsaA-like"/>
</dbReference>
<dbReference type="InterPro" id="IPR006127">
    <property type="entry name" value="ZnuA-like"/>
</dbReference>
<evidence type="ECO:0000313" key="8">
    <source>
        <dbReference type="EMBL" id="MEW9307594.1"/>
    </source>
</evidence>
<dbReference type="EMBL" id="JBFNQD010000006">
    <property type="protein sequence ID" value="MEW9307594.1"/>
    <property type="molecule type" value="Genomic_DNA"/>
</dbReference>
<dbReference type="PRINTS" id="PR00690">
    <property type="entry name" value="ADHESNFAMILY"/>
</dbReference>
<name>A0ABV3PQL7_9HYPH</name>
<evidence type="ECO:0000256" key="5">
    <source>
        <dbReference type="ARBA" id="ARBA00022729"/>
    </source>
</evidence>